<reference evidence="1" key="1">
    <citation type="submission" date="2014-11" db="EMBL/GenBank/DDBJ databases">
        <authorList>
            <person name="Amaro Gonzalez C."/>
        </authorList>
    </citation>
    <scope>NUCLEOTIDE SEQUENCE</scope>
</reference>
<accession>A0A0E9UBI0</accession>
<proteinExistence type="predicted"/>
<evidence type="ECO:0000313" key="1">
    <source>
        <dbReference type="EMBL" id="JAH62560.1"/>
    </source>
</evidence>
<name>A0A0E9UBI0_ANGAN</name>
<organism evidence="1">
    <name type="scientific">Anguilla anguilla</name>
    <name type="common">European freshwater eel</name>
    <name type="synonym">Muraena anguilla</name>
    <dbReference type="NCBI Taxonomy" id="7936"/>
    <lineage>
        <taxon>Eukaryota</taxon>
        <taxon>Metazoa</taxon>
        <taxon>Chordata</taxon>
        <taxon>Craniata</taxon>
        <taxon>Vertebrata</taxon>
        <taxon>Euteleostomi</taxon>
        <taxon>Actinopterygii</taxon>
        <taxon>Neopterygii</taxon>
        <taxon>Teleostei</taxon>
        <taxon>Anguilliformes</taxon>
        <taxon>Anguillidae</taxon>
        <taxon>Anguilla</taxon>
    </lineage>
</organism>
<protein>
    <submittedName>
        <fullName evidence="1">Uncharacterized protein</fullName>
    </submittedName>
</protein>
<dbReference type="EMBL" id="GBXM01046017">
    <property type="protein sequence ID" value="JAH62560.1"/>
    <property type="molecule type" value="Transcribed_RNA"/>
</dbReference>
<reference evidence="1" key="2">
    <citation type="journal article" date="2015" name="Fish Shellfish Immunol.">
        <title>Early steps in the European eel (Anguilla anguilla)-Vibrio vulnificus interaction in the gills: Role of the RtxA13 toxin.</title>
        <authorList>
            <person name="Callol A."/>
            <person name="Pajuelo D."/>
            <person name="Ebbesson L."/>
            <person name="Teles M."/>
            <person name="MacKenzie S."/>
            <person name="Amaro C."/>
        </authorList>
    </citation>
    <scope>NUCLEOTIDE SEQUENCE</scope>
</reference>
<dbReference type="AlphaFoldDB" id="A0A0E9UBI0"/>
<sequence length="39" mass="4447">MLFVRPSFTSSILICNSIILLVRTDEHFIISHMSVLNAK</sequence>